<protein>
    <submittedName>
        <fullName evidence="2">Uncharacterized protein</fullName>
    </submittedName>
</protein>
<evidence type="ECO:0000313" key="3">
    <source>
        <dbReference type="Proteomes" id="UP001347796"/>
    </source>
</evidence>
<feature type="region of interest" description="Disordered" evidence="1">
    <location>
        <begin position="1"/>
        <end position="40"/>
    </location>
</feature>
<reference evidence="2 3" key="1">
    <citation type="submission" date="2024-01" db="EMBL/GenBank/DDBJ databases">
        <title>The genome of the rayed Mediterranean limpet Patella caerulea (Linnaeus, 1758).</title>
        <authorList>
            <person name="Anh-Thu Weber A."/>
            <person name="Halstead-Nussloch G."/>
        </authorList>
    </citation>
    <scope>NUCLEOTIDE SEQUENCE [LARGE SCALE GENOMIC DNA]</scope>
    <source>
        <strain evidence="2">AATW-2023a</strain>
        <tissue evidence="2">Whole specimen</tissue>
    </source>
</reference>
<comment type="caution">
    <text evidence="2">The sequence shown here is derived from an EMBL/GenBank/DDBJ whole genome shotgun (WGS) entry which is preliminary data.</text>
</comment>
<dbReference type="EMBL" id="JAZGQO010000006">
    <property type="protein sequence ID" value="KAK6185071.1"/>
    <property type="molecule type" value="Genomic_DNA"/>
</dbReference>
<sequence length="90" mass="10581">MAKNQGKNNADTEDADTSIELEKDDEGEDVPGRKKRIRSQPTAVLKWLSNYQEDQKEQFKQQEDRAEKQHQDKLERFDKLLSLFGNKDKE</sequence>
<organism evidence="2 3">
    <name type="scientific">Patella caerulea</name>
    <name type="common">Rayed Mediterranean limpet</name>
    <dbReference type="NCBI Taxonomy" id="87958"/>
    <lineage>
        <taxon>Eukaryota</taxon>
        <taxon>Metazoa</taxon>
        <taxon>Spiralia</taxon>
        <taxon>Lophotrochozoa</taxon>
        <taxon>Mollusca</taxon>
        <taxon>Gastropoda</taxon>
        <taxon>Patellogastropoda</taxon>
        <taxon>Patelloidea</taxon>
        <taxon>Patellidae</taxon>
        <taxon>Patella</taxon>
    </lineage>
</organism>
<keyword evidence="3" id="KW-1185">Reference proteome</keyword>
<dbReference type="Proteomes" id="UP001347796">
    <property type="component" value="Unassembled WGS sequence"/>
</dbReference>
<accession>A0AAN8JWM2</accession>
<evidence type="ECO:0000313" key="2">
    <source>
        <dbReference type="EMBL" id="KAK6185071.1"/>
    </source>
</evidence>
<name>A0AAN8JWM2_PATCE</name>
<proteinExistence type="predicted"/>
<feature type="compositionally biased region" description="Acidic residues" evidence="1">
    <location>
        <begin position="11"/>
        <end position="29"/>
    </location>
</feature>
<dbReference type="AlphaFoldDB" id="A0AAN8JWM2"/>
<evidence type="ECO:0000256" key="1">
    <source>
        <dbReference type="SAM" id="MobiDB-lite"/>
    </source>
</evidence>
<gene>
    <name evidence="2" type="ORF">SNE40_007391</name>
</gene>